<feature type="region of interest" description="Disordered" evidence="6">
    <location>
        <begin position="362"/>
        <end position="405"/>
    </location>
</feature>
<evidence type="ECO:0000313" key="8">
    <source>
        <dbReference type="Proteomes" id="UP001163823"/>
    </source>
</evidence>
<dbReference type="EMBL" id="JARAOO010000014">
    <property type="protein sequence ID" value="KAJ7944568.1"/>
    <property type="molecule type" value="Genomic_DNA"/>
</dbReference>
<evidence type="ECO:0000256" key="5">
    <source>
        <dbReference type="SAM" id="Coils"/>
    </source>
</evidence>
<evidence type="ECO:0000256" key="4">
    <source>
        <dbReference type="ARBA" id="ARBA00024208"/>
    </source>
</evidence>
<dbReference type="GO" id="GO:0005652">
    <property type="term" value="C:nuclear lamina"/>
    <property type="evidence" value="ECO:0007669"/>
    <property type="project" value="UniProtKB-SubCell"/>
</dbReference>
<dbReference type="PANTHER" id="PTHR31908">
    <property type="entry name" value="PROTEIN CROWDED NUCLEI 4"/>
    <property type="match status" value="1"/>
</dbReference>
<evidence type="ECO:0000256" key="2">
    <source>
        <dbReference type="ARBA" id="ARBA00023242"/>
    </source>
</evidence>
<dbReference type="AlphaFoldDB" id="A0AAD7KR73"/>
<keyword evidence="8" id="KW-1185">Reference proteome</keyword>
<dbReference type="PANTHER" id="PTHR31908:SF2">
    <property type="entry name" value="PROTEIN CROWDED NUCLEI 4"/>
    <property type="match status" value="1"/>
</dbReference>
<sequence>MRLKLVEHEIENKRRAWELKEVDLKEREDLLLEREHELEVQARTLLEKEEDVAEMSSLLDEKDKRLRDAEKEYELNKILFEKEKEEIVKLRLDLQKSLDSLEDERRQVDYAKERLEISLKQRRQSLKPEWELLDEKKEELRKEAERLKEEKLAISKFIQDERESLKKEREEIRRQFNHDAESLGHEREEFLKKTAHDRSEWFSRMQQERADFLLDIEMRMRDLDNLVEKRREEVESYLREREKAFEQEKKNELQYISSLKDKAAKELEQAALEMQRLHAERIEINLDRERRNREWAELNNCIEELKSYLGNEKSLGNFSKRQHLRSFGEPKVIVEVPPMVEDVKGRKGFVSEIKEDLGEKSAPLIHDQRLQPRRKRAGGLVAPLVDNGQKSKKPRQEEDATESPLDRDIACCASRGCREVTCEETDAVNFPDQDKKDCPQITELDQADFLEGTNGQLNSHIEDAVLPCTPSGKSQEICIGTNGQGNEVSR</sequence>
<reference evidence="7" key="1">
    <citation type="journal article" date="2023" name="Science">
        <title>Elucidation of the pathway for biosynthesis of saponin adjuvants from the soapbark tree.</title>
        <authorList>
            <person name="Reed J."/>
            <person name="Orme A."/>
            <person name="El-Demerdash A."/>
            <person name="Owen C."/>
            <person name="Martin L.B.B."/>
            <person name="Misra R.C."/>
            <person name="Kikuchi S."/>
            <person name="Rejzek M."/>
            <person name="Martin A.C."/>
            <person name="Harkess A."/>
            <person name="Leebens-Mack J."/>
            <person name="Louveau T."/>
            <person name="Stephenson M.J."/>
            <person name="Osbourn A."/>
        </authorList>
    </citation>
    <scope>NUCLEOTIDE SEQUENCE</scope>
    <source>
        <strain evidence="7">S10</strain>
    </source>
</reference>
<proteinExistence type="inferred from homology"/>
<organism evidence="7 8">
    <name type="scientific">Quillaja saponaria</name>
    <name type="common">Soap bark tree</name>
    <dbReference type="NCBI Taxonomy" id="32244"/>
    <lineage>
        <taxon>Eukaryota</taxon>
        <taxon>Viridiplantae</taxon>
        <taxon>Streptophyta</taxon>
        <taxon>Embryophyta</taxon>
        <taxon>Tracheophyta</taxon>
        <taxon>Spermatophyta</taxon>
        <taxon>Magnoliopsida</taxon>
        <taxon>eudicotyledons</taxon>
        <taxon>Gunneridae</taxon>
        <taxon>Pentapetalae</taxon>
        <taxon>rosids</taxon>
        <taxon>fabids</taxon>
        <taxon>Fabales</taxon>
        <taxon>Quillajaceae</taxon>
        <taxon>Quillaja</taxon>
    </lineage>
</organism>
<evidence type="ECO:0000256" key="3">
    <source>
        <dbReference type="ARBA" id="ARBA00024186"/>
    </source>
</evidence>
<name>A0AAD7KR73_QUISA</name>
<comment type="caution">
    <text evidence="7">The sequence shown here is derived from an EMBL/GenBank/DDBJ whole genome shotgun (WGS) entry which is preliminary data.</text>
</comment>
<dbReference type="InterPro" id="IPR040418">
    <property type="entry name" value="CRWN"/>
</dbReference>
<keyword evidence="2" id="KW-0539">Nucleus</keyword>
<evidence type="ECO:0000256" key="6">
    <source>
        <dbReference type="SAM" id="MobiDB-lite"/>
    </source>
</evidence>
<feature type="compositionally biased region" description="Basic and acidic residues" evidence="6">
    <location>
        <begin position="394"/>
        <end position="405"/>
    </location>
</feature>
<accession>A0AAD7KR73</accession>
<dbReference type="KEGG" id="qsa:O6P43_033947"/>
<evidence type="ECO:0000256" key="1">
    <source>
        <dbReference type="ARBA" id="ARBA00023054"/>
    </source>
</evidence>
<comment type="similarity">
    <text evidence="4">Belongs to the CRWN family.</text>
</comment>
<dbReference type="GO" id="GO:0006997">
    <property type="term" value="P:nucleus organization"/>
    <property type="evidence" value="ECO:0007669"/>
    <property type="project" value="InterPro"/>
</dbReference>
<feature type="coiled-coil region" evidence="5">
    <location>
        <begin position="52"/>
        <end position="175"/>
    </location>
</feature>
<dbReference type="Proteomes" id="UP001163823">
    <property type="component" value="Chromosome 14"/>
</dbReference>
<keyword evidence="1 5" id="KW-0175">Coiled coil</keyword>
<evidence type="ECO:0000313" key="7">
    <source>
        <dbReference type="EMBL" id="KAJ7944568.1"/>
    </source>
</evidence>
<feature type="coiled-coil region" evidence="5">
    <location>
        <begin position="220"/>
        <end position="299"/>
    </location>
</feature>
<gene>
    <name evidence="7" type="ORF">O6P43_033947</name>
</gene>
<comment type="subcellular location">
    <subcellularLocation>
        <location evidence="3">Nucleus lamina</location>
    </subcellularLocation>
</comment>
<protein>
    <submittedName>
        <fullName evidence="7">Protein CROWDED NUCLEI 4</fullName>
    </submittedName>
</protein>